<protein>
    <submittedName>
        <fullName evidence="2">Uncharacterized protein</fullName>
    </submittedName>
</protein>
<keyword evidence="1" id="KW-0812">Transmembrane</keyword>
<dbReference type="EMBL" id="QGKR01000163">
    <property type="protein sequence ID" value="PWR10082.1"/>
    <property type="molecule type" value="Genomic_DNA"/>
</dbReference>
<evidence type="ECO:0000313" key="2">
    <source>
        <dbReference type="EMBL" id="PWR10082.1"/>
    </source>
</evidence>
<accession>A0A317D705</accession>
<keyword evidence="3" id="KW-1185">Reference proteome</keyword>
<comment type="caution">
    <text evidence="2">The sequence shown here is derived from an EMBL/GenBank/DDBJ whole genome shotgun (WGS) entry which is preliminary data.</text>
</comment>
<gene>
    <name evidence="2" type="ORF">DKT68_09970</name>
</gene>
<keyword evidence="1" id="KW-0472">Membrane</keyword>
<proteinExistence type="predicted"/>
<reference evidence="2 3" key="1">
    <citation type="submission" date="2018-05" db="EMBL/GenBank/DDBJ databases">
        <title>Micromonospora atacamensis sp. nov., a novel actinobacteria isolated from high altitude Atacama Desert soil.</title>
        <authorList>
            <person name="Carro L."/>
            <person name="Golinska P."/>
            <person name="Klenk H.-P."/>
            <person name="Goodfellow M."/>
        </authorList>
    </citation>
    <scope>NUCLEOTIDE SEQUENCE [LARGE SCALE GENOMIC DNA]</scope>
    <source>
        <strain evidence="2 3">5R2A7</strain>
    </source>
</reference>
<name>A0A317D705_9ACTN</name>
<keyword evidence="1" id="KW-1133">Transmembrane helix</keyword>
<feature type="transmembrane region" description="Helical" evidence="1">
    <location>
        <begin position="26"/>
        <end position="46"/>
    </location>
</feature>
<evidence type="ECO:0000256" key="1">
    <source>
        <dbReference type="SAM" id="Phobius"/>
    </source>
</evidence>
<sequence>MGVDTVRPISQWSSIRRLIRQHPRRLQLVLLVALGIVTGFALGRLLPDDTVTPKRLTGTVTWSNEEFSQIAFDADGDEPTGFYSVVGSHWIDANGTRHSGGYPSCLSGQQDDPVRSDRRRVELGVIYQESYDLAPDIAVSVRCFG</sequence>
<dbReference type="Proteomes" id="UP000245410">
    <property type="component" value="Unassembled WGS sequence"/>
</dbReference>
<evidence type="ECO:0000313" key="3">
    <source>
        <dbReference type="Proteomes" id="UP000245410"/>
    </source>
</evidence>
<organism evidence="2 3">
    <name type="scientific">Micromonospora acroterricola</name>
    <dbReference type="NCBI Taxonomy" id="2202421"/>
    <lineage>
        <taxon>Bacteria</taxon>
        <taxon>Bacillati</taxon>
        <taxon>Actinomycetota</taxon>
        <taxon>Actinomycetes</taxon>
        <taxon>Micromonosporales</taxon>
        <taxon>Micromonosporaceae</taxon>
        <taxon>Micromonospora</taxon>
    </lineage>
</organism>
<dbReference type="AlphaFoldDB" id="A0A317D705"/>